<evidence type="ECO:0000313" key="2">
    <source>
        <dbReference type="EMBL" id="CAG6633512.1"/>
    </source>
</evidence>
<sequence length="107" mass="11840">MLLLLCNVTVVHQTVRVRIWLVRILIVTNNVRNNLTLTHRDVTVSSDVIVALALIESMVTLTGAIKVKVNTRVCVVAQEWRGLGFLCVSIIVIIVVVDVHNNVLGCE</sequence>
<reference evidence="2" key="1">
    <citation type="submission" date="2021-05" db="EMBL/GenBank/DDBJ databases">
        <authorList>
            <person name="Alioto T."/>
            <person name="Alioto T."/>
            <person name="Gomez Garrido J."/>
        </authorList>
    </citation>
    <scope>NUCLEOTIDE SEQUENCE</scope>
</reference>
<feature type="transmembrane region" description="Helical" evidence="1">
    <location>
        <begin position="79"/>
        <end position="97"/>
    </location>
</feature>
<keyword evidence="1" id="KW-0812">Transmembrane</keyword>
<keyword evidence="1" id="KW-0472">Membrane</keyword>
<dbReference type="EMBL" id="HBUF01082842">
    <property type="protein sequence ID" value="CAG6633512.1"/>
    <property type="molecule type" value="Transcribed_RNA"/>
</dbReference>
<name>A0A8D8VRY0_9HEMI</name>
<dbReference type="EMBL" id="HBUF01082843">
    <property type="protein sequence ID" value="CAG6633513.1"/>
    <property type="molecule type" value="Transcribed_RNA"/>
</dbReference>
<feature type="transmembrane region" description="Helical" evidence="1">
    <location>
        <begin position="48"/>
        <end position="67"/>
    </location>
</feature>
<organism evidence="2">
    <name type="scientific">Cacopsylla melanoneura</name>
    <dbReference type="NCBI Taxonomy" id="428564"/>
    <lineage>
        <taxon>Eukaryota</taxon>
        <taxon>Metazoa</taxon>
        <taxon>Ecdysozoa</taxon>
        <taxon>Arthropoda</taxon>
        <taxon>Hexapoda</taxon>
        <taxon>Insecta</taxon>
        <taxon>Pterygota</taxon>
        <taxon>Neoptera</taxon>
        <taxon>Paraneoptera</taxon>
        <taxon>Hemiptera</taxon>
        <taxon>Sternorrhyncha</taxon>
        <taxon>Psylloidea</taxon>
        <taxon>Psyllidae</taxon>
        <taxon>Psyllinae</taxon>
        <taxon>Cacopsylla</taxon>
    </lineage>
</organism>
<keyword evidence="1" id="KW-1133">Transmembrane helix</keyword>
<evidence type="ECO:0000256" key="1">
    <source>
        <dbReference type="SAM" id="Phobius"/>
    </source>
</evidence>
<accession>A0A8D8VRY0</accession>
<proteinExistence type="predicted"/>
<dbReference type="EMBL" id="HBUF01612382">
    <property type="protein sequence ID" value="CAG6779030.1"/>
    <property type="molecule type" value="Transcribed_RNA"/>
</dbReference>
<dbReference type="AlphaFoldDB" id="A0A8D8VRY0"/>
<protein>
    <submittedName>
        <fullName evidence="2">Uncharacterized protein</fullName>
    </submittedName>
</protein>